<reference evidence="8" key="1">
    <citation type="submission" date="2023-06" db="EMBL/GenBank/DDBJ databases">
        <title>Genome-scale phylogeny and comparative genomics of the fungal order Sordariales.</title>
        <authorList>
            <consortium name="Lawrence Berkeley National Laboratory"/>
            <person name="Hensen N."/>
            <person name="Bonometti L."/>
            <person name="Westerberg I."/>
            <person name="Brannstrom I.O."/>
            <person name="Guillou S."/>
            <person name="Cros-Aarteil S."/>
            <person name="Calhoun S."/>
            <person name="Haridas S."/>
            <person name="Kuo A."/>
            <person name="Mondo S."/>
            <person name="Pangilinan J."/>
            <person name="Riley R."/>
            <person name="Labutti K."/>
            <person name="Andreopoulos B."/>
            <person name="Lipzen A."/>
            <person name="Chen C."/>
            <person name="Yanf M."/>
            <person name="Daum C."/>
            <person name="Ng V."/>
            <person name="Clum A."/>
            <person name="Steindorff A."/>
            <person name="Ohm R."/>
            <person name="Martin F."/>
            <person name="Silar P."/>
            <person name="Natvig D."/>
            <person name="Lalanne C."/>
            <person name="Gautier V."/>
            <person name="Ament-Velasquez S.L."/>
            <person name="Kruys A."/>
            <person name="Hutchinson M.I."/>
            <person name="Powell A.J."/>
            <person name="Barry K."/>
            <person name="Miller A.N."/>
            <person name="Grigoriev I.V."/>
            <person name="Debuchy R."/>
            <person name="Gladieux P."/>
            <person name="Thoren M.H."/>
            <person name="Johannesson H."/>
        </authorList>
    </citation>
    <scope>NUCLEOTIDE SEQUENCE</scope>
    <source>
        <strain evidence="8">8032-3</strain>
    </source>
</reference>
<keyword evidence="2 6" id="KW-0812">Transmembrane</keyword>
<dbReference type="Pfam" id="PF01284">
    <property type="entry name" value="MARVEL"/>
    <property type="match status" value="1"/>
</dbReference>
<evidence type="ECO:0000256" key="5">
    <source>
        <dbReference type="SAM" id="MobiDB-lite"/>
    </source>
</evidence>
<organism evidence="8 9">
    <name type="scientific">Phialemonium atrogriseum</name>
    <dbReference type="NCBI Taxonomy" id="1093897"/>
    <lineage>
        <taxon>Eukaryota</taxon>
        <taxon>Fungi</taxon>
        <taxon>Dikarya</taxon>
        <taxon>Ascomycota</taxon>
        <taxon>Pezizomycotina</taxon>
        <taxon>Sordariomycetes</taxon>
        <taxon>Sordariomycetidae</taxon>
        <taxon>Cephalothecales</taxon>
        <taxon>Cephalothecaceae</taxon>
        <taxon>Phialemonium</taxon>
    </lineage>
</organism>
<dbReference type="RefSeq" id="XP_060283375.1">
    <property type="nucleotide sequence ID" value="XM_060433081.1"/>
</dbReference>
<evidence type="ECO:0000256" key="3">
    <source>
        <dbReference type="ARBA" id="ARBA00022989"/>
    </source>
</evidence>
<comment type="caution">
    <text evidence="8">The sequence shown here is derived from an EMBL/GenBank/DDBJ whole genome shotgun (WGS) entry which is preliminary data.</text>
</comment>
<gene>
    <name evidence="8" type="ORF">QBC33DRAFT_79747</name>
</gene>
<keyword evidence="4 6" id="KW-0472">Membrane</keyword>
<evidence type="ECO:0000259" key="7">
    <source>
        <dbReference type="Pfam" id="PF01284"/>
    </source>
</evidence>
<feature type="compositionally biased region" description="Low complexity" evidence="5">
    <location>
        <begin position="210"/>
        <end position="222"/>
    </location>
</feature>
<feature type="region of interest" description="Disordered" evidence="5">
    <location>
        <begin position="202"/>
        <end position="222"/>
    </location>
</feature>
<proteinExistence type="predicted"/>
<evidence type="ECO:0000256" key="2">
    <source>
        <dbReference type="ARBA" id="ARBA00022692"/>
    </source>
</evidence>
<protein>
    <recommendedName>
        <fullName evidence="7">MARVEL domain-containing protein</fullName>
    </recommendedName>
</protein>
<dbReference type="GeneID" id="85316268"/>
<feature type="transmembrane region" description="Helical" evidence="6">
    <location>
        <begin position="25"/>
        <end position="48"/>
    </location>
</feature>
<accession>A0AAJ0C0C7</accession>
<dbReference type="GO" id="GO:0016020">
    <property type="term" value="C:membrane"/>
    <property type="evidence" value="ECO:0007669"/>
    <property type="project" value="UniProtKB-SubCell"/>
</dbReference>
<evidence type="ECO:0000256" key="1">
    <source>
        <dbReference type="ARBA" id="ARBA00004141"/>
    </source>
</evidence>
<name>A0AAJ0C0C7_9PEZI</name>
<keyword evidence="9" id="KW-1185">Reference proteome</keyword>
<evidence type="ECO:0000256" key="4">
    <source>
        <dbReference type="ARBA" id="ARBA00023136"/>
    </source>
</evidence>
<feature type="transmembrane region" description="Helical" evidence="6">
    <location>
        <begin position="131"/>
        <end position="156"/>
    </location>
</feature>
<feature type="transmembrane region" description="Helical" evidence="6">
    <location>
        <begin position="82"/>
        <end position="102"/>
    </location>
</feature>
<sequence length="268" mass="29362">MSISKHSAERVAGREHIPLYPNGFIAIRIVQLVLALMVIGLAAFGLSVSAFDGDIFIMVVGIFTLIVTIYHLVAWYSAPHAYNYWAVLALDIFLIVMWLASFALLASEVADFFSIASYYGGISYFDMESEAWLDCMAAASGLGGAEFVLFVVSLVIHSIRLHRHRSVGLHCTPGVPRTIPTTDAEAKPAAPQQQAYPVAAQQATNGHYSQQPQQQQVYAQQPQTQAYAPVQAAAYHHQTVDPLAAHQTGGSYVQQPQQQQPVVYQQTQ</sequence>
<feature type="region of interest" description="Disordered" evidence="5">
    <location>
        <begin position="238"/>
        <end position="268"/>
    </location>
</feature>
<evidence type="ECO:0000256" key="6">
    <source>
        <dbReference type="SAM" id="Phobius"/>
    </source>
</evidence>
<dbReference type="AlphaFoldDB" id="A0AAJ0C0C7"/>
<dbReference type="PANTHER" id="PTHR37451">
    <property type="entry name" value="MARVEL DOMAIN"/>
    <property type="match status" value="1"/>
</dbReference>
<dbReference type="Proteomes" id="UP001244011">
    <property type="component" value="Unassembled WGS sequence"/>
</dbReference>
<evidence type="ECO:0000313" key="8">
    <source>
        <dbReference type="EMBL" id="KAK1767162.1"/>
    </source>
</evidence>
<dbReference type="EMBL" id="MU839009">
    <property type="protein sequence ID" value="KAK1767162.1"/>
    <property type="molecule type" value="Genomic_DNA"/>
</dbReference>
<feature type="transmembrane region" description="Helical" evidence="6">
    <location>
        <begin position="55"/>
        <end position="76"/>
    </location>
</feature>
<keyword evidence="3 6" id="KW-1133">Transmembrane helix</keyword>
<comment type="subcellular location">
    <subcellularLocation>
        <location evidence="1">Membrane</location>
        <topology evidence="1">Multi-pass membrane protein</topology>
    </subcellularLocation>
</comment>
<feature type="domain" description="MARVEL" evidence="7">
    <location>
        <begin position="25"/>
        <end position="155"/>
    </location>
</feature>
<feature type="compositionally biased region" description="Low complexity" evidence="5">
    <location>
        <begin position="247"/>
        <end position="268"/>
    </location>
</feature>
<dbReference type="InterPro" id="IPR008253">
    <property type="entry name" value="Marvel"/>
</dbReference>
<evidence type="ECO:0000313" key="9">
    <source>
        <dbReference type="Proteomes" id="UP001244011"/>
    </source>
</evidence>
<dbReference type="PANTHER" id="PTHR37451:SF4">
    <property type="entry name" value="MARVEL DOMAIN-CONTAINING PROTEIN"/>
    <property type="match status" value="1"/>
</dbReference>